<accession>A0AAV2SLA6</accession>
<gene>
    <name evidence="1" type="ORF">MNOR_LOCUS38063</name>
</gene>
<sequence>MSSIGCKYWQAFALLGVRGCPFLSSLTGFSDNSVEDVSKFDNLLHLKLMSLTLFGAYDGSENITKHIFVNIFQSIWAIGWRNHLGGVYVTQEESRNMPELNVFKFEDNKIKQTQKAPKYTLEVVREFSDESLIMVQTHLESGIVSHRYFKQMEL</sequence>
<dbReference type="AlphaFoldDB" id="A0AAV2SLA6"/>
<dbReference type="Proteomes" id="UP001497623">
    <property type="component" value="Unassembled WGS sequence"/>
</dbReference>
<evidence type="ECO:0000313" key="2">
    <source>
        <dbReference type="Proteomes" id="UP001497623"/>
    </source>
</evidence>
<dbReference type="InterPro" id="IPR012674">
    <property type="entry name" value="Calycin"/>
</dbReference>
<protein>
    <submittedName>
        <fullName evidence="1">Uncharacterized protein</fullName>
    </submittedName>
</protein>
<proteinExistence type="predicted"/>
<comment type="caution">
    <text evidence="1">The sequence shown here is derived from an EMBL/GenBank/DDBJ whole genome shotgun (WGS) entry which is preliminary data.</text>
</comment>
<organism evidence="1 2">
    <name type="scientific">Meganyctiphanes norvegica</name>
    <name type="common">Northern krill</name>
    <name type="synonym">Thysanopoda norvegica</name>
    <dbReference type="NCBI Taxonomy" id="48144"/>
    <lineage>
        <taxon>Eukaryota</taxon>
        <taxon>Metazoa</taxon>
        <taxon>Ecdysozoa</taxon>
        <taxon>Arthropoda</taxon>
        <taxon>Crustacea</taxon>
        <taxon>Multicrustacea</taxon>
        <taxon>Malacostraca</taxon>
        <taxon>Eumalacostraca</taxon>
        <taxon>Eucarida</taxon>
        <taxon>Euphausiacea</taxon>
        <taxon>Euphausiidae</taxon>
        <taxon>Meganyctiphanes</taxon>
    </lineage>
</organism>
<dbReference type="Gene3D" id="2.40.128.20">
    <property type="match status" value="1"/>
</dbReference>
<feature type="non-terminal residue" evidence="1">
    <location>
        <position position="154"/>
    </location>
</feature>
<reference evidence="1 2" key="1">
    <citation type="submission" date="2024-05" db="EMBL/GenBank/DDBJ databases">
        <authorList>
            <person name="Wallberg A."/>
        </authorList>
    </citation>
    <scope>NUCLEOTIDE SEQUENCE [LARGE SCALE GENOMIC DNA]</scope>
</reference>
<keyword evidence="2" id="KW-1185">Reference proteome</keyword>
<dbReference type="EMBL" id="CAXKWB010082561">
    <property type="protein sequence ID" value="CAL4207154.1"/>
    <property type="molecule type" value="Genomic_DNA"/>
</dbReference>
<name>A0AAV2SLA6_MEGNR</name>
<evidence type="ECO:0000313" key="1">
    <source>
        <dbReference type="EMBL" id="CAL4207154.1"/>
    </source>
</evidence>